<dbReference type="Gene3D" id="2.40.170.20">
    <property type="entry name" value="TonB-dependent receptor, beta-barrel domain"/>
    <property type="match status" value="1"/>
</dbReference>
<dbReference type="AlphaFoldDB" id="A0A6I2MGH3"/>
<keyword evidence="6 14" id="KW-0732">Signal</keyword>
<proteinExistence type="inferred from homology"/>
<comment type="similarity">
    <text evidence="12 13">Belongs to the TonB-dependent receptor family.</text>
</comment>
<evidence type="ECO:0000256" key="8">
    <source>
        <dbReference type="ARBA" id="ARBA00023065"/>
    </source>
</evidence>
<dbReference type="GO" id="GO:0009279">
    <property type="term" value="C:cell outer membrane"/>
    <property type="evidence" value="ECO:0007669"/>
    <property type="project" value="UniProtKB-SubCell"/>
</dbReference>
<dbReference type="EMBL" id="WKJH01000001">
    <property type="protein sequence ID" value="MRX62951.1"/>
    <property type="molecule type" value="Genomic_DNA"/>
</dbReference>
<keyword evidence="7" id="KW-0408">Iron</keyword>
<keyword evidence="9 13" id="KW-0798">TonB box</keyword>
<evidence type="ECO:0000256" key="13">
    <source>
        <dbReference type="RuleBase" id="RU003357"/>
    </source>
</evidence>
<feature type="chain" id="PRO_5026050157" evidence="14">
    <location>
        <begin position="20"/>
        <end position="693"/>
    </location>
</feature>
<dbReference type="InterPro" id="IPR039426">
    <property type="entry name" value="TonB-dep_rcpt-like"/>
</dbReference>
<evidence type="ECO:0000313" key="18">
    <source>
        <dbReference type="Proteomes" id="UP000443153"/>
    </source>
</evidence>
<keyword evidence="8" id="KW-0406">Ion transport</keyword>
<organism evidence="17 18">
    <name type="scientific">Maribacter luteus</name>
    <dbReference type="NCBI Taxonomy" id="2594478"/>
    <lineage>
        <taxon>Bacteria</taxon>
        <taxon>Pseudomonadati</taxon>
        <taxon>Bacteroidota</taxon>
        <taxon>Flavobacteriia</taxon>
        <taxon>Flavobacteriales</taxon>
        <taxon>Flavobacteriaceae</taxon>
        <taxon>Maribacter</taxon>
    </lineage>
</organism>
<feature type="domain" description="TonB-dependent receptor plug" evidence="16">
    <location>
        <begin position="56"/>
        <end position="151"/>
    </location>
</feature>
<name>A0A6I2MGH3_9FLAO</name>
<evidence type="ECO:0000256" key="6">
    <source>
        <dbReference type="ARBA" id="ARBA00022729"/>
    </source>
</evidence>
<dbReference type="GO" id="GO:0015344">
    <property type="term" value="F:siderophore uptake transmembrane transporter activity"/>
    <property type="evidence" value="ECO:0007669"/>
    <property type="project" value="TreeGrafter"/>
</dbReference>
<dbReference type="InterPro" id="IPR000531">
    <property type="entry name" value="Beta-barrel_TonB"/>
</dbReference>
<evidence type="ECO:0000259" key="15">
    <source>
        <dbReference type="Pfam" id="PF00593"/>
    </source>
</evidence>
<comment type="caution">
    <text evidence="17">The sequence shown here is derived from an EMBL/GenBank/DDBJ whole genome shotgun (WGS) entry which is preliminary data.</text>
</comment>
<dbReference type="Pfam" id="PF00593">
    <property type="entry name" value="TonB_dep_Rec_b-barrel"/>
    <property type="match status" value="1"/>
</dbReference>
<dbReference type="InterPro" id="IPR037066">
    <property type="entry name" value="Plug_dom_sf"/>
</dbReference>
<protein>
    <submittedName>
        <fullName evidence="17">TonB-dependent receptor</fullName>
    </submittedName>
</protein>
<feature type="signal peptide" evidence="14">
    <location>
        <begin position="1"/>
        <end position="19"/>
    </location>
</feature>
<evidence type="ECO:0000256" key="11">
    <source>
        <dbReference type="ARBA" id="ARBA00023237"/>
    </source>
</evidence>
<dbReference type="InterPro" id="IPR036942">
    <property type="entry name" value="Beta-barrel_TonB_sf"/>
</dbReference>
<keyword evidence="18" id="KW-1185">Reference proteome</keyword>
<keyword evidence="10 12" id="KW-0472">Membrane</keyword>
<evidence type="ECO:0000256" key="5">
    <source>
        <dbReference type="ARBA" id="ARBA00022692"/>
    </source>
</evidence>
<dbReference type="InterPro" id="IPR012910">
    <property type="entry name" value="Plug_dom"/>
</dbReference>
<dbReference type="PANTHER" id="PTHR32552:SF68">
    <property type="entry name" value="FERRICHROME OUTER MEMBRANE TRANSPORTER_PHAGE RECEPTOR"/>
    <property type="match status" value="1"/>
</dbReference>
<reference evidence="17 18" key="1">
    <citation type="submission" date="2019-11" db="EMBL/GenBank/DDBJ databases">
        <title>Maribacter lutea sp. nov., a marine bacterium isolated from intertidal sand.</title>
        <authorList>
            <person name="Liu A."/>
        </authorList>
    </citation>
    <scope>NUCLEOTIDE SEQUENCE [LARGE SCALE GENOMIC DNA]</scope>
    <source>
        <strain evidence="17 18">RZ05</strain>
    </source>
</reference>
<feature type="domain" description="TonB-dependent receptor-like beta-barrel" evidence="15">
    <location>
        <begin position="264"/>
        <end position="650"/>
    </location>
</feature>
<dbReference type="OrthoDB" id="9782587at2"/>
<dbReference type="SUPFAM" id="SSF56935">
    <property type="entry name" value="Porins"/>
    <property type="match status" value="1"/>
</dbReference>
<evidence type="ECO:0000256" key="4">
    <source>
        <dbReference type="ARBA" id="ARBA00022496"/>
    </source>
</evidence>
<evidence type="ECO:0000256" key="2">
    <source>
        <dbReference type="ARBA" id="ARBA00022448"/>
    </source>
</evidence>
<sequence>MRFSLLTLVLISLPLTTHAQDTIAKNSITQLKEVVLVDSLKTKQATGIIPSRIIGTKVFQNYSPVEMVVSLNQISGVYVLSGALNTNRITIRGVGARTPYGTDKIKLYYDGIPVTNGTGFSSIEAYDLENMNSIEVIKGPKSSAFGANLGGAIILNPKEALQQSTTFRNNFTVGSYGLIKNNLGFTHADNKLAMELRYGHMSFEGYRENSHFERDGILLNTSYKITSKDKISLLINHIDYTAHIASSISLADFEEDPTQAAFSWKAAKGYEANDYTLAALSYSHDFTSKLSNTTSLFYSYLDHYEPRPFNILDEYTNGYGLRSRFLGEFKMDEHTAEYTIGTELYKDEYRWGTYENLYENNMGNGSLQGDALSDNKEFRTQLNVFGTLTIPFANYFWGQLGLNINKTKYDFRDMFYTGLENTSGKRSFDIIVSPSLDLKYIFYPRQEIYLNISRGFSNPSLEETLTPDGVINPDIDQETGTNYELGSELFLDNNNLKINVALYRMSIKNLLVAQRIGEDEYIGKNAGKTEHQGVELDMEYNLKPTSKFQFTPFISYSYSNHRFVDFIDGDNDFSGNPLTGVPKHRFNNGIQMHWKNGIYCNLTHQYVSGIPLTDLNTLYSDSYNLFHARLGYKKEVGQNLTIGLDLGIDNMTDTKYARSVLINAIGFGDNAPRYYYPGNDRNYYGSLLLNYKL</sequence>
<gene>
    <name evidence="17" type="ORF">GJ691_02105</name>
</gene>
<accession>A0A6I2MGH3</accession>
<dbReference type="PROSITE" id="PS52016">
    <property type="entry name" value="TONB_DEPENDENT_REC_3"/>
    <property type="match status" value="1"/>
</dbReference>
<comment type="subcellular location">
    <subcellularLocation>
        <location evidence="1 12">Cell outer membrane</location>
        <topology evidence="1 12">Multi-pass membrane protein</topology>
    </subcellularLocation>
</comment>
<dbReference type="Proteomes" id="UP000443153">
    <property type="component" value="Unassembled WGS sequence"/>
</dbReference>
<dbReference type="PANTHER" id="PTHR32552">
    <property type="entry name" value="FERRICHROME IRON RECEPTOR-RELATED"/>
    <property type="match status" value="1"/>
</dbReference>
<evidence type="ECO:0000256" key="10">
    <source>
        <dbReference type="ARBA" id="ARBA00023136"/>
    </source>
</evidence>
<evidence type="ECO:0000256" key="14">
    <source>
        <dbReference type="SAM" id="SignalP"/>
    </source>
</evidence>
<dbReference type="Pfam" id="PF07715">
    <property type="entry name" value="Plug"/>
    <property type="match status" value="1"/>
</dbReference>
<keyword evidence="4" id="KW-0410">Iron transport</keyword>
<evidence type="ECO:0000256" key="3">
    <source>
        <dbReference type="ARBA" id="ARBA00022452"/>
    </source>
</evidence>
<evidence type="ECO:0000256" key="1">
    <source>
        <dbReference type="ARBA" id="ARBA00004571"/>
    </source>
</evidence>
<keyword evidence="3 12" id="KW-1134">Transmembrane beta strand</keyword>
<keyword evidence="11 12" id="KW-0998">Cell outer membrane</keyword>
<evidence type="ECO:0000259" key="16">
    <source>
        <dbReference type="Pfam" id="PF07715"/>
    </source>
</evidence>
<evidence type="ECO:0000256" key="7">
    <source>
        <dbReference type="ARBA" id="ARBA00023004"/>
    </source>
</evidence>
<dbReference type="Gene3D" id="2.170.130.10">
    <property type="entry name" value="TonB-dependent receptor, plug domain"/>
    <property type="match status" value="1"/>
</dbReference>
<dbReference type="RefSeq" id="WP_154363261.1">
    <property type="nucleotide sequence ID" value="NZ_WKJH01000001.1"/>
</dbReference>
<keyword evidence="2 12" id="KW-0813">Transport</keyword>
<evidence type="ECO:0000256" key="9">
    <source>
        <dbReference type="ARBA" id="ARBA00023077"/>
    </source>
</evidence>
<evidence type="ECO:0000256" key="12">
    <source>
        <dbReference type="PROSITE-ProRule" id="PRU01360"/>
    </source>
</evidence>
<keyword evidence="5 12" id="KW-0812">Transmembrane</keyword>
<evidence type="ECO:0000313" key="17">
    <source>
        <dbReference type="EMBL" id="MRX62951.1"/>
    </source>
</evidence>
<keyword evidence="17" id="KW-0675">Receptor</keyword>